<dbReference type="RefSeq" id="WP_203996477.1">
    <property type="nucleotide sequence ID" value="NZ_BOPG01000030.1"/>
</dbReference>
<protein>
    <submittedName>
        <fullName evidence="3">Uncharacterized protein</fullName>
    </submittedName>
</protein>
<sequence length="54" mass="6030">MSAQQHPSDPRPDEHRPDGPTRDRRTRMITAAITGVLAGTARSVTAWILHRLDL</sequence>
<feature type="transmembrane region" description="Helical" evidence="2">
    <location>
        <begin position="29"/>
        <end position="49"/>
    </location>
</feature>
<name>A0A8J3Z991_9ACTN</name>
<evidence type="ECO:0000313" key="3">
    <source>
        <dbReference type="EMBL" id="GIJ57275.1"/>
    </source>
</evidence>
<comment type="caution">
    <text evidence="3">The sequence shown here is derived from an EMBL/GenBank/DDBJ whole genome shotgun (WGS) entry which is preliminary data.</text>
</comment>
<feature type="compositionally biased region" description="Basic and acidic residues" evidence="1">
    <location>
        <begin position="8"/>
        <end position="23"/>
    </location>
</feature>
<keyword evidence="2" id="KW-1133">Transmembrane helix</keyword>
<proteinExistence type="predicted"/>
<gene>
    <name evidence="3" type="ORF">Vau01_047910</name>
</gene>
<keyword evidence="2" id="KW-0812">Transmembrane</keyword>
<accession>A0A8J3Z991</accession>
<dbReference type="AlphaFoldDB" id="A0A8J3Z991"/>
<keyword evidence="4" id="KW-1185">Reference proteome</keyword>
<evidence type="ECO:0000256" key="2">
    <source>
        <dbReference type="SAM" id="Phobius"/>
    </source>
</evidence>
<reference evidence="3" key="1">
    <citation type="submission" date="2021-01" db="EMBL/GenBank/DDBJ databases">
        <title>Whole genome shotgun sequence of Virgisporangium aurantiacum NBRC 16421.</title>
        <authorList>
            <person name="Komaki H."/>
            <person name="Tamura T."/>
        </authorList>
    </citation>
    <scope>NUCLEOTIDE SEQUENCE</scope>
    <source>
        <strain evidence="3">NBRC 16421</strain>
    </source>
</reference>
<organism evidence="3 4">
    <name type="scientific">Virgisporangium aurantiacum</name>
    <dbReference type="NCBI Taxonomy" id="175570"/>
    <lineage>
        <taxon>Bacteria</taxon>
        <taxon>Bacillati</taxon>
        <taxon>Actinomycetota</taxon>
        <taxon>Actinomycetes</taxon>
        <taxon>Micromonosporales</taxon>
        <taxon>Micromonosporaceae</taxon>
        <taxon>Virgisporangium</taxon>
    </lineage>
</organism>
<keyword evidence="2" id="KW-0472">Membrane</keyword>
<dbReference type="EMBL" id="BOPG01000030">
    <property type="protein sequence ID" value="GIJ57275.1"/>
    <property type="molecule type" value="Genomic_DNA"/>
</dbReference>
<evidence type="ECO:0000256" key="1">
    <source>
        <dbReference type="SAM" id="MobiDB-lite"/>
    </source>
</evidence>
<feature type="region of interest" description="Disordered" evidence="1">
    <location>
        <begin position="1"/>
        <end position="26"/>
    </location>
</feature>
<dbReference type="Proteomes" id="UP000612585">
    <property type="component" value="Unassembled WGS sequence"/>
</dbReference>
<evidence type="ECO:0000313" key="4">
    <source>
        <dbReference type="Proteomes" id="UP000612585"/>
    </source>
</evidence>